<name>A0A7E4UWL2_PANRE</name>
<protein>
    <submittedName>
        <fullName evidence="3">LRAT domain-containing protein</fullName>
    </submittedName>
</protein>
<reference evidence="3" key="2">
    <citation type="submission" date="2020-10" db="UniProtKB">
        <authorList>
            <consortium name="WormBaseParasite"/>
        </authorList>
    </citation>
    <scope>IDENTIFICATION</scope>
</reference>
<keyword evidence="2" id="KW-1185">Reference proteome</keyword>
<evidence type="ECO:0000313" key="3">
    <source>
        <dbReference type="WBParaSite" id="Pan_g13302.t1"/>
    </source>
</evidence>
<dbReference type="AlphaFoldDB" id="A0A7E4UWL2"/>
<organism evidence="2 3">
    <name type="scientific">Panagrellus redivivus</name>
    <name type="common">Microworm</name>
    <dbReference type="NCBI Taxonomy" id="6233"/>
    <lineage>
        <taxon>Eukaryota</taxon>
        <taxon>Metazoa</taxon>
        <taxon>Ecdysozoa</taxon>
        <taxon>Nematoda</taxon>
        <taxon>Chromadorea</taxon>
        <taxon>Rhabditida</taxon>
        <taxon>Tylenchina</taxon>
        <taxon>Panagrolaimomorpha</taxon>
        <taxon>Panagrolaimoidea</taxon>
        <taxon>Panagrolaimidae</taxon>
        <taxon>Panagrellus</taxon>
    </lineage>
</organism>
<dbReference type="Pfam" id="PF04970">
    <property type="entry name" value="LRAT"/>
    <property type="match status" value="1"/>
</dbReference>
<dbReference type="Gene3D" id="3.90.1720.10">
    <property type="entry name" value="endopeptidase domain like (from Nostoc punctiforme)"/>
    <property type="match status" value="1"/>
</dbReference>
<sequence length="94" mass="10651">DAGARIDTLEKFAKGNPIAIVEQYIRRRHRLDIANDAEKDAKSGLWQGEYDVAKRNCQHFAYKCATNVHQMCYFDKTNAEVVGFFNLLGNLISG</sequence>
<evidence type="ECO:0000259" key="1">
    <source>
        <dbReference type="Pfam" id="PF04970"/>
    </source>
</evidence>
<dbReference type="InterPro" id="IPR007053">
    <property type="entry name" value="LRAT_dom"/>
</dbReference>
<reference evidence="2" key="1">
    <citation type="journal article" date="2013" name="Genetics">
        <title>The draft genome and transcriptome of Panagrellus redivivus are shaped by the harsh demands of a free-living lifestyle.</title>
        <authorList>
            <person name="Srinivasan J."/>
            <person name="Dillman A.R."/>
            <person name="Macchietto M.G."/>
            <person name="Heikkinen L."/>
            <person name="Lakso M."/>
            <person name="Fracchia K.M."/>
            <person name="Antoshechkin I."/>
            <person name="Mortazavi A."/>
            <person name="Wong G."/>
            <person name="Sternberg P.W."/>
        </authorList>
    </citation>
    <scope>NUCLEOTIDE SEQUENCE [LARGE SCALE GENOMIC DNA]</scope>
    <source>
        <strain evidence="2">MT8872</strain>
    </source>
</reference>
<proteinExistence type="predicted"/>
<dbReference type="WBParaSite" id="Pan_g13302.t1">
    <property type="protein sequence ID" value="Pan_g13302.t1"/>
    <property type="gene ID" value="Pan_g13302"/>
</dbReference>
<evidence type="ECO:0000313" key="2">
    <source>
        <dbReference type="Proteomes" id="UP000492821"/>
    </source>
</evidence>
<accession>A0A7E4UWL2</accession>
<feature type="domain" description="LRAT" evidence="1">
    <location>
        <begin position="5"/>
        <end position="68"/>
    </location>
</feature>
<dbReference type="Proteomes" id="UP000492821">
    <property type="component" value="Unassembled WGS sequence"/>
</dbReference>